<proteinExistence type="predicted"/>
<dbReference type="Proteomes" id="UP001501468">
    <property type="component" value="Unassembled WGS sequence"/>
</dbReference>
<reference evidence="3" key="1">
    <citation type="journal article" date="2019" name="Int. J. Syst. Evol. Microbiol.">
        <title>The Global Catalogue of Microorganisms (GCM) 10K type strain sequencing project: providing services to taxonomists for standard genome sequencing and annotation.</title>
        <authorList>
            <consortium name="The Broad Institute Genomics Platform"/>
            <consortium name="The Broad Institute Genome Sequencing Center for Infectious Disease"/>
            <person name="Wu L."/>
            <person name="Ma J."/>
        </authorList>
    </citation>
    <scope>NUCLEOTIDE SEQUENCE [LARGE SCALE GENOMIC DNA]</scope>
    <source>
        <strain evidence="3">JCM 17125</strain>
    </source>
</reference>
<evidence type="ECO:0000313" key="3">
    <source>
        <dbReference type="Proteomes" id="UP001501468"/>
    </source>
</evidence>
<name>A0ABP7ET55_9MICO</name>
<evidence type="ECO:0000313" key="2">
    <source>
        <dbReference type="EMBL" id="GAA3722722.1"/>
    </source>
</evidence>
<evidence type="ECO:0000256" key="1">
    <source>
        <dbReference type="SAM" id="MobiDB-lite"/>
    </source>
</evidence>
<protein>
    <submittedName>
        <fullName evidence="2">Uncharacterized protein</fullName>
    </submittedName>
</protein>
<comment type="caution">
    <text evidence="2">The sequence shown here is derived from an EMBL/GenBank/DDBJ whole genome shotgun (WGS) entry which is preliminary data.</text>
</comment>
<gene>
    <name evidence="2" type="ORF">GCM10022399_43870</name>
</gene>
<organism evidence="2 3">
    <name type="scientific">Terrabacter ginsenosidimutans</name>
    <dbReference type="NCBI Taxonomy" id="490575"/>
    <lineage>
        <taxon>Bacteria</taxon>
        <taxon>Bacillati</taxon>
        <taxon>Actinomycetota</taxon>
        <taxon>Actinomycetes</taxon>
        <taxon>Micrococcales</taxon>
        <taxon>Intrasporangiaceae</taxon>
        <taxon>Terrabacter</taxon>
    </lineage>
</organism>
<keyword evidence="3" id="KW-1185">Reference proteome</keyword>
<accession>A0ABP7ET55</accession>
<sequence>MSETVTHLATYPPVGQSGPRAAPGEPVLPQRGLGFVVPAQESAAGTQRRAGVRVDRRVKTWIEIAWRGEAAPVGVGLGCTRAHAGTVWSRLVECSKGVSSGTPAQGSA</sequence>
<feature type="region of interest" description="Disordered" evidence="1">
    <location>
        <begin position="1"/>
        <end position="26"/>
    </location>
</feature>
<dbReference type="EMBL" id="BAABDC010000016">
    <property type="protein sequence ID" value="GAA3722722.1"/>
    <property type="molecule type" value="Genomic_DNA"/>
</dbReference>